<feature type="transmembrane region" description="Helical" evidence="1">
    <location>
        <begin position="27"/>
        <end position="48"/>
    </location>
</feature>
<sequence>MFSLYYILLLLLSIALIFIGKKASNKIVSYIGIVALIVAIAVFVYFVFIAKESI</sequence>
<accession>A0ABS4FU69</accession>
<evidence type="ECO:0000256" key="1">
    <source>
        <dbReference type="SAM" id="Phobius"/>
    </source>
</evidence>
<gene>
    <name evidence="2" type="ORF">J2Z32_002771</name>
</gene>
<proteinExistence type="predicted"/>
<reference evidence="2 3" key="1">
    <citation type="submission" date="2021-03" db="EMBL/GenBank/DDBJ databases">
        <title>Genomic Encyclopedia of Type Strains, Phase IV (KMG-IV): sequencing the most valuable type-strain genomes for metagenomic binning, comparative biology and taxonomic classification.</title>
        <authorList>
            <person name="Goeker M."/>
        </authorList>
    </citation>
    <scope>NUCLEOTIDE SEQUENCE [LARGE SCALE GENOMIC DNA]</scope>
    <source>
        <strain evidence="2 3">DSM 14349</strain>
    </source>
</reference>
<keyword evidence="1" id="KW-0812">Transmembrane</keyword>
<evidence type="ECO:0000313" key="2">
    <source>
        <dbReference type="EMBL" id="MBP1906122.1"/>
    </source>
</evidence>
<protein>
    <submittedName>
        <fullName evidence="2">Amino acid permease</fullName>
    </submittedName>
</protein>
<keyword evidence="1" id="KW-0472">Membrane</keyword>
<evidence type="ECO:0000313" key="3">
    <source>
        <dbReference type="Proteomes" id="UP001519272"/>
    </source>
</evidence>
<comment type="caution">
    <text evidence="2">The sequence shown here is derived from an EMBL/GenBank/DDBJ whole genome shotgun (WGS) entry which is preliminary data.</text>
</comment>
<dbReference type="Proteomes" id="UP001519272">
    <property type="component" value="Unassembled WGS sequence"/>
</dbReference>
<dbReference type="RefSeq" id="WP_210089731.1">
    <property type="nucleotide sequence ID" value="NZ_JAGGKG010000013.1"/>
</dbReference>
<organism evidence="2 3">
    <name type="scientific">Paenibacillus turicensis</name>
    <dbReference type="NCBI Taxonomy" id="160487"/>
    <lineage>
        <taxon>Bacteria</taxon>
        <taxon>Bacillati</taxon>
        <taxon>Bacillota</taxon>
        <taxon>Bacilli</taxon>
        <taxon>Bacillales</taxon>
        <taxon>Paenibacillaceae</taxon>
        <taxon>Paenibacillus</taxon>
    </lineage>
</organism>
<dbReference type="EMBL" id="JAGGKG010000013">
    <property type="protein sequence ID" value="MBP1906122.1"/>
    <property type="molecule type" value="Genomic_DNA"/>
</dbReference>
<keyword evidence="1" id="KW-1133">Transmembrane helix</keyword>
<name>A0ABS4FU69_9BACL</name>
<keyword evidence="3" id="KW-1185">Reference proteome</keyword>